<dbReference type="FunFam" id="1.10.287.810:FF:000001">
    <property type="entry name" value="mitochondrial import inner membrane translocase subunit TIM13"/>
    <property type="match status" value="1"/>
</dbReference>
<keyword evidence="6" id="KW-0472">Membrane</keyword>
<comment type="similarity">
    <text evidence="2">Belongs to the small Tim family.</text>
</comment>
<evidence type="ECO:0000256" key="9">
    <source>
        <dbReference type="ARBA" id="ARBA00023010"/>
    </source>
</evidence>
<keyword evidence="9" id="KW-0811">Translocation</keyword>
<evidence type="ECO:0000256" key="7">
    <source>
        <dbReference type="ARBA" id="ARBA00022833"/>
    </source>
</evidence>
<dbReference type="GO" id="GO:0046872">
    <property type="term" value="F:metal ion binding"/>
    <property type="evidence" value="ECO:0007669"/>
    <property type="project" value="UniProtKB-KW"/>
</dbReference>
<keyword evidence="11" id="KW-1015">Disulfide bond</keyword>
<evidence type="ECO:0000256" key="17">
    <source>
        <dbReference type="ARBA" id="ARBA00074275"/>
    </source>
</evidence>
<dbReference type="GO" id="GO:0042719">
    <property type="term" value="C:mitochondrial intermembrane space chaperone complex"/>
    <property type="evidence" value="ECO:0007669"/>
    <property type="project" value="UniProtKB-ARBA"/>
</dbReference>
<dbReference type="Pfam" id="PF02953">
    <property type="entry name" value="zf-Tim10_DDP"/>
    <property type="match status" value="1"/>
</dbReference>
<evidence type="ECO:0000256" key="14">
    <source>
        <dbReference type="ARBA" id="ARBA00025862"/>
    </source>
</evidence>
<feature type="domain" description="Tim10-like" evidence="18">
    <location>
        <begin position="196"/>
        <end position="256"/>
    </location>
</feature>
<dbReference type="GO" id="GO:0045039">
    <property type="term" value="P:protein insertion into mitochondrial inner membrane"/>
    <property type="evidence" value="ECO:0007669"/>
    <property type="project" value="UniProtKB-ARBA"/>
</dbReference>
<comment type="function">
    <text evidence="13">Mitochondrial intermembrane chaperone that participates in the import and insertion of some multi-pass transmembrane proteins into the mitochondrial inner membrane. Also required for the transfer of beta-barrel precursors from the TOM complex to the sorting and assembly machinery (SAM complex) of the outer membrane. Acts as a chaperone-like protein that protects the hydrophobic precursors from aggregation and guide them through the mitochondrial intermembrane space. The TIM8-TIM13 complex is non essential and only mediates the import of few proteins, while the predominant TIM9-TIM10 70 kDa complex is crucial and mediates the import of much more proteins.</text>
</comment>
<accession>A0A0F4G5N4</accession>
<dbReference type="Gene3D" id="1.10.287.810">
    <property type="entry name" value="Mitochondrial import inner membrane translocase subunit tim13 like domains"/>
    <property type="match status" value="1"/>
</dbReference>
<keyword evidence="10" id="KW-0496">Mitochondrion</keyword>
<comment type="subcellular location">
    <subcellularLocation>
        <location evidence="1">Mitochondrion inner membrane</location>
        <topology evidence="1">Peripheral membrane protein</topology>
        <orientation evidence="1">Intermembrane side</orientation>
    </subcellularLocation>
</comment>
<evidence type="ECO:0000256" key="2">
    <source>
        <dbReference type="ARBA" id="ARBA00006720"/>
    </source>
</evidence>
<comment type="subunit">
    <text evidence="14">Heterohexamer; composed of 3 copies of TIM8 and 3 copies of TIM13, named soluble 70 kDa complex. Associates with the TIM22 complex, whose core is composed of TIM22 and TIM54. Interacts with the transmembrane regions of multi-pass transmembrane proteins in transit.</text>
</comment>
<dbReference type="InterPro" id="IPR001451">
    <property type="entry name" value="Hexapep"/>
</dbReference>
<dbReference type="CDD" id="cd03357">
    <property type="entry name" value="LbH_MAT_GAT"/>
    <property type="match status" value="1"/>
</dbReference>
<dbReference type="SUPFAM" id="SSF144122">
    <property type="entry name" value="Tim10-like"/>
    <property type="match status" value="1"/>
</dbReference>
<dbReference type="GO" id="GO:0008374">
    <property type="term" value="F:O-acyltransferase activity"/>
    <property type="evidence" value="ECO:0007669"/>
    <property type="project" value="TreeGrafter"/>
</dbReference>
<keyword evidence="3" id="KW-0813">Transport</keyword>
<evidence type="ECO:0000313" key="20">
    <source>
        <dbReference type="Proteomes" id="UP000033647"/>
    </source>
</evidence>
<keyword evidence="8" id="KW-0653">Protein transport</keyword>
<evidence type="ECO:0000256" key="12">
    <source>
        <dbReference type="ARBA" id="ARBA00023186"/>
    </source>
</evidence>
<dbReference type="AlphaFoldDB" id="A0A0F4G5N4"/>
<evidence type="ECO:0000256" key="13">
    <source>
        <dbReference type="ARBA" id="ARBA00025151"/>
    </source>
</evidence>
<evidence type="ECO:0000259" key="18">
    <source>
        <dbReference type="Pfam" id="PF02953"/>
    </source>
</evidence>
<dbReference type="STRING" id="1047168.A0A0F4G5N4"/>
<evidence type="ECO:0000256" key="15">
    <source>
        <dbReference type="ARBA" id="ARBA00067221"/>
    </source>
</evidence>
<keyword evidence="6" id="KW-0999">Mitochondrion inner membrane</keyword>
<comment type="caution">
    <text evidence="19">The sequence shown here is derived from an EMBL/GenBank/DDBJ whole genome shotgun (WGS) entry which is preliminary data.</text>
</comment>
<dbReference type="Pfam" id="PF00132">
    <property type="entry name" value="Hexapep"/>
    <property type="match status" value="1"/>
</dbReference>
<dbReference type="EMBL" id="LAFY01005789">
    <property type="protein sequence ID" value="KJX92643.1"/>
    <property type="molecule type" value="Genomic_DNA"/>
</dbReference>
<keyword evidence="5" id="KW-0479">Metal-binding</keyword>
<gene>
    <name evidence="19" type="ORF">TI39_contig5834g00010</name>
</gene>
<evidence type="ECO:0000313" key="19">
    <source>
        <dbReference type="EMBL" id="KJX92643.1"/>
    </source>
</evidence>
<evidence type="ECO:0000256" key="6">
    <source>
        <dbReference type="ARBA" id="ARBA00022792"/>
    </source>
</evidence>
<reference evidence="19 20" key="1">
    <citation type="submission" date="2015-03" db="EMBL/GenBank/DDBJ databases">
        <title>RNA-seq based gene annotation and comparative genomics of four Zymoseptoria species reveal species-specific pathogenicity related genes and transposable element activity.</title>
        <authorList>
            <person name="Grandaubert J."/>
            <person name="Bhattacharyya A."/>
            <person name="Stukenbrock E.H."/>
        </authorList>
    </citation>
    <scope>NUCLEOTIDE SEQUENCE [LARGE SCALE GENOMIC DNA]</scope>
    <source>
        <strain evidence="19 20">Zb18110</strain>
    </source>
</reference>
<evidence type="ECO:0000256" key="4">
    <source>
        <dbReference type="ARBA" id="ARBA00022679"/>
    </source>
</evidence>
<protein>
    <recommendedName>
        <fullName evidence="17">Mitochondrial import inner membrane translocase subunit TIM13</fullName>
    </recommendedName>
    <alternativeName>
        <fullName evidence="15 16">mitochondrial import inner membrane translocase subunit TIM13</fullName>
    </alternativeName>
</protein>
<dbReference type="InterPro" id="IPR035427">
    <property type="entry name" value="Tim10-like_dom_sf"/>
</dbReference>
<organism evidence="19 20">
    <name type="scientific">Zymoseptoria brevis</name>
    <dbReference type="NCBI Taxonomy" id="1047168"/>
    <lineage>
        <taxon>Eukaryota</taxon>
        <taxon>Fungi</taxon>
        <taxon>Dikarya</taxon>
        <taxon>Ascomycota</taxon>
        <taxon>Pezizomycotina</taxon>
        <taxon>Dothideomycetes</taxon>
        <taxon>Dothideomycetidae</taxon>
        <taxon>Mycosphaerellales</taxon>
        <taxon>Mycosphaerellaceae</taxon>
        <taxon>Zymoseptoria</taxon>
    </lineage>
</organism>
<dbReference type="GO" id="GO:0005743">
    <property type="term" value="C:mitochondrial inner membrane"/>
    <property type="evidence" value="ECO:0007669"/>
    <property type="project" value="UniProtKB-SubCell"/>
</dbReference>
<keyword evidence="7" id="KW-0862">Zinc</keyword>
<evidence type="ECO:0000256" key="3">
    <source>
        <dbReference type="ARBA" id="ARBA00022448"/>
    </source>
</evidence>
<dbReference type="OrthoDB" id="25818at2759"/>
<name>A0A0F4G5N4_9PEZI</name>
<evidence type="ECO:0000256" key="5">
    <source>
        <dbReference type="ARBA" id="ARBA00022723"/>
    </source>
</evidence>
<dbReference type="Proteomes" id="UP000033647">
    <property type="component" value="Unassembled WGS sequence"/>
</dbReference>
<dbReference type="Gene3D" id="2.160.10.10">
    <property type="entry name" value="Hexapeptide repeat proteins"/>
    <property type="match status" value="1"/>
</dbReference>
<dbReference type="GO" id="GO:0015031">
    <property type="term" value="P:protein transport"/>
    <property type="evidence" value="ECO:0007669"/>
    <property type="project" value="UniProtKB-KW"/>
</dbReference>
<dbReference type="InterPro" id="IPR051159">
    <property type="entry name" value="Hexapeptide_acetyltransf"/>
</dbReference>
<dbReference type="InterPro" id="IPR004217">
    <property type="entry name" value="Tim10-like"/>
</dbReference>
<dbReference type="PANTHER" id="PTHR23416">
    <property type="entry name" value="SIALIC ACID SYNTHASE-RELATED"/>
    <property type="match status" value="1"/>
</dbReference>
<keyword evidence="12" id="KW-0143">Chaperone</keyword>
<dbReference type="SUPFAM" id="SSF51161">
    <property type="entry name" value="Trimeric LpxA-like enzymes"/>
    <property type="match status" value="1"/>
</dbReference>
<evidence type="ECO:0000256" key="8">
    <source>
        <dbReference type="ARBA" id="ARBA00022927"/>
    </source>
</evidence>
<dbReference type="PANTHER" id="PTHR23416:SF54">
    <property type="entry name" value="ACETYLTRANSFERASE, CYSE_LACA_LPXA_NODL FAMILY (AFU_ORTHOLOGUE AFUA_2G08430)-RELATED"/>
    <property type="match status" value="1"/>
</dbReference>
<dbReference type="InterPro" id="IPR011004">
    <property type="entry name" value="Trimer_LpxA-like_sf"/>
</dbReference>
<keyword evidence="4" id="KW-0808">Transferase</keyword>
<keyword evidence="20" id="KW-1185">Reference proteome</keyword>
<evidence type="ECO:0000256" key="10">
    <source>
        <dbReference type="ARBA" id="ARBA00023128"/>
    </source>
</evidence>
<dbReference type="InterPro" id="IPR018357">
    <property type="entry name" value="Hexapep_transf_CS"/>
</dbReference>
<evidence type="ECO:0000256" key="11">
    <source>
        <dbReference type="ARBA" id="ARBA00023157"/>
    </source>
</evidence>
<sequence>MLPGLIVGDKTELPAPARTDEADEELFADNAWVEAPIHIDYGTNVKLGKNVFINFNATIVDTCLVTIGARTLLAPNVSLYSGTHPLDPEVRSGTTGPELGGEIHIEEDCWLGGNVIVLPGVRIGKGSTIGAGAVVTKDVPPYSVAAGNPARVIKQSLINPAKRSGHIIAIDLDPAQSPDPRAQSTTMSDPKSELMQQVRQQAALQNARQLVDKVNEHCFERCVPKPGTSLSSGETTCYTACMDKYMKGWNIVSQQYLSHIQKGSAAGQSPF</sequence>
<proteinExistence type="inferred from homology"/>
<evidence type="ECO:0000256" key="1">
    <source>
        <dbReference type="ARBA" id="ARBA00004137"/>
    </source>
</evidence>
<evidence type="ECO:0000256" key="16">
    <source>
        <dbReference type="ARBA" id="ARBA00074047"/>
    </source>
</evidence>
<dbReference type="PROSITE" id="PS00101">
    <property type="entry name" value="HEXAPEP_TRANSFERASES"/>
    <property type="match status" value="1"/>
</dbReference>